<sequence>MSNLTLYIGNYNYSSWSLRAWQILRKTELPFQSVMIDLDVPGYKDKLLQISDAGTVPALDVNGAVIPDSLAIAEFCAKAVPNLWPKDEALWAEAKAVVQKMHTGFEAIRREAPMNLRRRTQGVMPADCLVEAAEISDMWDELLGRHDGPFLFNEWTIADAFYLPVATRFESYGLPRTTRSDVYISELMSDPHYLEWEALAFTEAHILPETDAVNS</sequence>
<dbReference type="PANTHER" id="PTHR42673">
    <property type="entry name" value="MALEYLACETOACETATE ISOMERASE"/>
    <property type="match status" value="1"/>
</dbReference>
<protein>
    <submittedName>
        <fullName evidence="2">Glutathione S-transferase</fullName>
    </submittedName>
</protein>
<dbReference type="Pfam" id="PF13409">
    <property type="entry name" value="GST_N_2"/>
    <property type="match status" value="1"/>
</dbReference>
<gene>
    <name evidence="2" type="primary">gst8</name>
    <name evidence="2" type="ORF">GCM10011309_10580</name>
</gene>
<dbReference type="InterPro" id="IPR036249">
    <property type="entry name" value="Thioredoxin-like_sf"/>
</dbReference>
<name>A0A918KH55_9PROT</name>
<proteinExistence type="predicted"/>
<dbReference type="SUPFAM" id="SSF47616">
    <property type="entry name" value="GST C-terminal domain-like"/>
    <property type="match status" value="1"/>
</dbReference>
<dbReference type="Pfam" id="PF13410">
    <property type="entry name" value="GST_C_2"/>
    <property type="match status" value="1"/>
</dbReference>
<organism evidence="2 3">
    <name type="scientific">Litorimonas cladophorae</name>
    <dbReference type="NCBI Taxonomy" id="1220491"/>
    <lineage>
        <taxon>Bacteria</taxon>
        <taxon>Pseudomonadati</taxon>
        <taxon>Pseudomonadota</taxon>
        <taxon>Alphaproteobacteria</taxon>
        <taxon>Maricaulales</taxon>
        <taxon>Robiginitomaculaceae</taxon>
    </lineage>
</organism>
<dbReference type="InterPro" id="IPR040079">
    <property type="entry name" value="Glutathione_S-Trfase"/>
</dbReference>
<keyword evidence="3" id="KW-1185">Reference proteome</keyword>
<dbReference type="Gene3D" id="3.40.30.10">
    <property type="entry name" value="Glutaredoxin"/>
    <property type="match status" value="1"/>
</dbReference>
<feature type="domain" description="GST N-terminal" evidence="1">
    <location>
        <begin position="4"/>
        <end position="84"/>
    </location>
</feature>
<dbReference type="PROSITE" id="PS50404">
    <property type="entry name" value="GST_NTER"/>
    <property type="match status" value="1"/>
</dbReference>
<comment type="caution">
    <text evidence="2">The sequence shown here is derived from an EMBL/GenBank/DDBJ whole genome shotgun (WGS) entry which is preliminary data.</text>
</comment>
<evidence type="ECO:0000259" key="1">
    <source>
        <dbReference type="PROSITE" id="PS50404"/>
    </source>
</evidence>
<dbReference type="PANTHER" id="PTHR42673:SF4">
    <property type="entry name" value="MALEYLACETOACETATE ISOMERASE"/>
    <property type="match status" value="1"/>
</dbReference>
<accession>A0A918KH55</accession>
<dbReference type="SFLD" id="SFLDS00019">
    <property type="entry name" value="Glutathione_Transferase_(cytos"/>
    <property type="match status" value="1"/>
</dbReference>
<dbReference type="GO" id="GO:0004364">
    <property type="term" value="F:glutathione transferase activity"/>
    <property type="evidence" value="ECO:0007669"/>
    <property type="project" value="TreeGrafter"/>
</dbReference>
<dbReference type="Gene3D" id="1.20.1050.10">
    <property type="match status" value="1"/>
</dbReference>
<dbReference type="AlphaFoldDB" id="A0A918KH55"/>
<dbReference type="InterPro" id="IPR036282">
    <property type="entry name" value="Glutathione-S-Trfase_C_sf"/>
</dbReference>
<dbReference type="RefSeq" id="WP_189582310.1">
    <property type="nucleotide sequence ID" value="NZ_BMYV01000001.1"/>
</dbReference>
<dbReference type="GO" id="GO:0016034">
    <property type="term" value="F:maleylacetoacetate isomerase activity"/>
    <property type="evidence" value="ECO:0007669"/>
    <property type="project" value="TreeGrafter"/>
</dbReference>
<reference evidence="2 3" key="1">
    <citation type="journal article" date="2014" name="Int. J. Syst. Evol. Microbiol.">
        <title>Complete genome sequence of Corynebacterium casei LMG S-19264T (=DSM 44701T), isolated from a smear-ripened cheese.</title>
        <authorList>
            <consortium name="US DOE Joint Genome Institute (JGI-PGF)"/>
            <person name="Walter F."/>
            <person name="Albersmeier A."/>
            <person name="Kalinowski J."/>
            <person name="Ruckert C."/>
        </authorList>
    </citation>
    <scope>NUCLEOTIDE SEQUENCE [LARGE SCALE GENOMIC DNA]</scope>
    <source>
        <strain evidence="2 3">KCTC 23968</strain>
    </source>
</reference>
<dbReference type="GO" id="GO:0006749">
    <property type="term" value="P:glutathione metabolic process"/>
    <property type="evidence" value="ECO:0007669"/>
    <property type="project" value="TreeGrafter"/>
</dbReference>
<dbReference type="Proteomes" id="UP000600865">
    <property type="component" value="Unassembled WGS sequence"/>
</dbReference>
<evidence type="ECO:0000313" key="2">
    <source>
        <dbReference type="EMBL" id="GGX62494.1"/>
    </source>
</evidence>
<dbReference type="SUPFAM" id="SSF52833">
    <property type="entry name" value="Thioredoxin-like"/>
    <property type="match status" value="1"/>
</dbReference>
<dbReference type="InterPro" id="IPR004045">
    <property type="entry name" value="Glutathione_S-Trfase_N"/>
</dbReference>
<dbReference type="EMBL" id="BMYV01000001">
    <property type="protein sequence ID" value="GGX62494.1"/>
    <property type="molecule type" value="Genomic_DNA"/>
</dbReference>
<dbReference type="PROSITE" id="PS51354">
    <property type="entry name" value="GLUTAREDOXIN_2"/>
    <property type="match status" value="1"/>
</dbReference>
<dbReference type="GO" id="GO:0006559">
    <property type="term" value="P:L-phenylalanine catabolic process"/>
    <property type="evidence" value="ECO:0007669"/>
    <property type="project" value="TreeGrafter"/>
</dbReference>
<evidence type="ECO:0000313" key="3">
    <source>
        <dbReference type="Proteomes" id="UP000600865"/>
    </source>
</evidence>